<evidence type="ECO:0000256" key="4">
    <source>
        <dbReference type="SAM" id="MobiDB-lite"/>
    </source>
</evidence>
<dbReference type="Gene3D" id="3.20.20.80">
    <property type="entry name" value="Glycosidases"/>
    <property type="match status" value="1"/>
</dbReference>
<evidence type="ECO:0000256" key="1">
    <source>
        <dbReference type="ARBA" id="ARBA00008061"/>
    </source>
</evidence>
<sequence>MPDFPISRGRPLPLGVSPTPDGVNFVLLCRHGTDVRLVILPEQGGKKPLMEFRLDGRKNRTGDHWHVRVHDLPDTFTYGWRVDGPSGTKHRFDPSRILLDPAATMISGGAKWADTCETDPERTSRRALYHRAKEYDWGEDAPPLTAYEDSVIYEVHVRGFTCHPSSMVANPGTFAGLVEKIPYLQWLGVTAVELLPIHEFDECDCPFVNPKTGEKMTNFWGYNSIAFAAPKAAYAASAGEHGQIAEFRDMVKAFHKAGIEVILDVVFNHTGEGDDRGRTYSYRGLDNELYYLLDDHGRYLNYSGCGNTVNCNHPVVRDLLLTCLRYWGGHMHVDGFRFDLASILGRDSKGNVLVDPPVIEMIAEDGVLADCKLIAEPWDAAGLYQVGNFPFGRRWSEWNGKYRDDVRRFWRGELGMTGPLAARLCGSADIYQWNGRLPKHSVNFITAHDGFTLNDLLSYNGKHNELNGEQNRDGSNENYSWNCGAEGPSDDPLVTHLRQRQGKNLMVTLMLSQGVPMLLAGDEFLRTQKGNNNAWCHDNEISWVDWELEKTNRDFLRFVKELIWFRRRHPALRRRRFFRGEVDPQEWGSAPVGPFPASGPVRPSEAGKLDDSGRVKASATSRKPRVPALPNDDKPLFDIEWHGVKPFEPDFGHYSRTLAYTIDGRFTGREGEADYDPDVDFYVAVNSYHEAIRFQIPPSPSNRKWRCAIDTAADSPKDFIAEGEGPVVRAGSYISVPAFSTVVLVTDR</sequence>
<dbReference type="RefSeq" id="WP_149109118.1">
    <property type="nucleotide sequence ID" value="NZ_CP042425.1"/>
</dbReference>
<dbReference type="InterPro" id="IPR013780">
    <property type="entry name" value="Glyco_hydro_b"/>
</dbReference>
<evidence type="ECO:0000313" key="6">
    <source>
        <dbReference type="EMBL" id="QEL14208.1"/>
    </source>
</evidence>
<protein>
    <submittedName>
        <fullName evidence="6">Retaining isoamylase</fullName>
        <ecNumber evidence="6">3.2.1.68</ecNumber>
    </submittedName>
</protein>
<dbReference type="Gene3D" id="2.60.40.1180">
    <property type="entry name" value="Golgi alpha-mannosidase II"/>
    <property type="match status" value="1"/>
</dbReference>
<dbReference type="Pfam" id="PF00128">
    <property type="entry name" value="Alpha-amylase"/>
    <property type="match status" value="1"/>
</dbReference>
<dbReference type="PANTHER" id="PTHR43002">
    <property type="entry name" value="GLYCOGEN DEBRANCHING ENZYME"/>
    <property type="match status" value="1"/>
</dbReference>
<keyword evidence="2 6" id="KW-0378">Hydrolase</keyword>
<organism evidence="6 7">
    <name type="scientific">Limnoglobus roseus</name>
    <dbReference type="NCBI Taxonomy" id="2598579"/>
    <lineage>
        <taxon>Bacteria</taxon>
        <taxon>Pseudomonadati</taxon>
        <taxon>Planctomycetota</taxon>
        <taxon>Planctomycetia</taxon>
        <taxon>Gemmatales</taxon>
        <taxon>Gemmataceae</taxon>
        <taxon>Limnoglobus</taxon>
    </lineage>
</organism>
<evidence type="ECO:0000259" key="5">
    <source>
        <dbReference type="SMART" id="SM00642"/>
    </source>
</evidence>
<dbReference type="GO" id="GO:0005980">
    <property type="term" value="P:glycogen catabolic process"/>
    <property type="evidence" value="ECO:0007669"/>
    <property type="project" value="InterPro"/>
</dbReference>
<evidence type="ECO:0000256" key="3">
    <source>
        <dbReference type="ARBA" id="ARBA00022946"/>
    </source>
</evidence>
<dbReference type="InterPro" id="IPR011837">
    <property type="entry name" value="Glycogen_debranch_GlgX"/>
</dbReference>
<keyword evidence="6" id="KW-0326">Glycosidase</keyword>
<dbReference type="EC" id="3.2.1.68" evidence="6"/>
<dbReference type="CDD" id="cd02856">
    <property type="entry name" value="E_set_GDE_Isoamylase_N"/>
    <property type="match status" value="1"/>
</dbReference>
<dbReference type="KEGG" id="lrs:PX52LOC_01078"/>
<dbReference type="EMBL" id="CP042425">
    <property type="protein sequence ID" value="QEL14208.1"/>
    <property type="molecule type" value="Genomic_DNA"/>
</dbReference>
<accession>A0A5C1AAZ5</accession>
<dbReference type="Proteomes" id="UP000324974">
    <property type="component" value="Chromosome"/>
</dbReference>
<evidence type="ECO:0000256" key="2">
    <source>
        <dbReference type="ARBA" id="ARBA00022801"/>
    </source>
</evidence>
<dbReference type="Pfam" id="PF21156">
    <property type="entry name" value="ISOA1-3_C"/>
    <property type="match status" value="1"/>
</dbReference>
<evidence type="ECO:0000313" key="7">
    <source>
        <dbReference type="Proteomes" id="UP000324974"/>
    </source>
</evidence>
<dbReference type="OrthoDB" id="226102at2"/>
<dbReference type="GO" id="GO:0004135">
    <property type="term" value="F:amylo-alpha-1,6-glucosidase activity"/>
    <property type="evidence" value="ECO:0007669"/>
    <property type="project" value="InterPro"/>
</dbReference>
<dbReference type="SMART" id="SM00642">
    <property type="entry name" value="Aamy"/>
    <property type="match status" value="1"/>
</dbReference>
<dbReference type="InterPro" id="IPR006047">
    <property type="entry name" value="GH13_cat_dom"/>
</dbReference>
<feature type="region of interest" description="Disordered" evidence="4">
    <location>
        <begin position="588"/>
        <end position="630"/>
    </location>
</feature>
<dbReference type="CDD" id="cd11326">
    <property type="entry name" value="AmyAc_Glg_debranch"/>
    <property type="match status" value="1"/>
</dbReference>
<dbReference type="FunFam" id="3.20.20.80:FF:000054">
    <property type="entry name" value="Glycogen debranching enzyme"/>
    <property type="match status" value="1"/>
</dbReference>
<comment type="similarity">
    <text evidence="1">Belongs to the glycosyl hydrolase 13 family.</text>
</comment>
<gene>
    <name evidence="6" type="ORF">PX52LOC_01078</name>
</gene>
<dbReference type="GO" id="GO:0019156">
    <property type="term" value="F:isoamylase activity"/>
    <property type="evidence" value="ECO:0007669"/>
    <property type="project" value="UniProtKB-EC"/>
</dbReference>
<keyword evidence="3" id="KW-0809">Transit peptide</keyword>
<reference evidence="7" key="1">
    <citation type="submission" date="2019-08" db="EMBL/GenBank/DDBJ databases">
        <title>Limnoglobus roseus gen. nov., sp. nov., a novel freshwater planctomycete with a giant genome from the family Gemmataceae.</title>
        <authorList>
            <person name="Kulichevskaya I.S."/>
            <person name="Naumoff D.G."/>
            <person name="Miroshnikov K."/>
            <person name="Ivanova A."/>
            <person name="Philippov D.A."/>
            <person name="Hakobyan A."/>
            <person name="Rijpstra I.C."/>
            <person name="Sinninghe Damste J.S."/>
            <person name="Liesack W."/>
            <person name="Dedysh S.N."/>
        </authorList>
    </citation>
    <scope>NUCLEOTIDE SEQUENCE [LARGE SCALE GENOMIC DNA]</scope>
    <source>
        <strain evidence="7">PX52</strain>
    </source>
</reference>
<feature type="compositionally biased region" description="Basic and acidic residues" evidence="4">
    <location>
        <begin position="605"/>
        <end position="614"/>
    </location>
</feature>
<dbReference type="SUPFAM" id="SSF51445">
    <property type="entry name" value="(Trans)glycosidases"/>
    <property type="match status" value="1"/>
</dbReference>
<dbReference type="InterPro" id="IPR017853">
    <property type="entry name" value="GH"/>
</dbReference>
<dbReference type="InterPro" id="IPR014756">
    <property type="entry name" value="Ig_E-set"/>
</dbReference>
<dbReference type="SUPFAM" id="SSF81296">
    <property type="entry name" value="E set domains"/>
    <property type="match status" value="1"/>
</dbReference>
<dbReference type="SUPFAM" id="SSF51011">
    <property type="entry name" value="Glycosyl hydrolase domain"/>
    <property type="match status" value="1"/>
</dbReference>
<keyword evidence="7" id="KW-1185">Reference proteome</keyword>
<dbReference type="InterPro" id="IPR048650">
    <property type="entry name" value="ISOA1-3-like_C"/>
</dbReference>
<dbReference type="InterPro" id="IPR044505">
    <property type="entry name" value="GlgX_Isoamylase_N_E_set"/>
</dbReference>
<dbReference type="Gene3D" id="2.60.40.10">
    <property type="entry name" value="Immunoglobulins"/>
    <property type="match status" value="1"/>
</dbReference>
<feature type="domain" description="Glycosyl hydrolase family 13 catalytic" evidence="5">
    <location>
        <begin position="154"/>
        <end position="557"/>
    </location>
</feature>
<dbReference type="NCBIfam" id="TIGR02100">
    <property type="entry name" value="glgX_debranch"/>
    <property type="match status" value="1"/>
</dbReference>
<dbReference type="AlphaFoldDB" id="A0A5C1AAZ5"/>
<dbReference type="InterPro" id="IPR013783">
    <property type="entry name" value="Ig-like_fold"/>
</dbReference>
<proteinExistence type="inferred from homology"/>
<name>A0A5C1AAZ5_9BACT</name>